<dbReference type="CDD" id="cd19490">
    <property type="entry name" value="XRCC2"/>
    <property type="match status" value="1"/>
</dbReference>
<dbReference type="GO" id="GO:0000724">
    <property type="term" value="P:double-strand break repair via homologous recombination"/>
    <property type="evidence" value="ECO:0007669"/>
    <property type="project" value="InterPro"/>
</dbReference>
<dbReference type="GO" id="GO:0042148">
    <property type="term" value="P:DNA strand invasion"/>
    <property type="evidence" value="ECO:0007669"/>
    <property type="project" value="TreeGrafter"/>
</dbReference>
<dbReference type="EMBL" id="JAWWNJ010000001">
    <property type="protein sequence ID" value="KAK7064134.1"/>
    <property type="molecule type" value="Genomic_DNA"/>
</dbReference>
<dbReference type="PANTHER" id="PTHR46644">
    <property type="entry name" value="DNA REPAIR PROTEIN XRCC2"/>
    <property type="match status" value="1"/>
</dbReference>
<dbReference type="GO" id="GO:0005657">
    <property type="term" value="C:replication fork"/>
    <property type="evidence" value="ECO:0007669"/>
    <property type="project" value="InterPro"/>
</dbReference>
<accession>A0AAW0EGR5</accession>
<evidence type="ECO:0000313" key="2">
    <source>
        <dbReference type="Proteomes" id="UP001362999"/>
    </source>
</evidence>
<proteinExistence type="predicted"/>
<name>A0AAW0EGR5_9AGAR</name>
<reference evidence="1 2" key="1">
    <citation type="journal article" date="2024" name="J Genomics">
        <title>Draft genome sequencing and assembly of Favolaschia claudopus CIRM-BRFM 2984 isolated from oak limbs.</title>
        <authorList>
            <person name="Navarro D."/>
            <person name="Drula E."/>
            <person name="Chaduli D."/>
            <person name="Cazenave R."/>
            <person name="Ahrendt S."/>
            <person name="Wang J."/>
            <person name="Lipzen A."/>
            <person name="Daum C."/>
            <person name="Barry K."/>
            <person name="Grigoriev I.V."/>
            <person name="Favel A."/>
            <person name="Rosso M.N."/>
            <person name="Martin F."/>
        </authorList>
    </citation>
    <scope>NUCLEOTIDE SEQUENCE [LARGE SCALE GENOMIC DNA]</scope>
    <source>
        <strain evidence="1 2">CIRM-BRFM 2984</strain>
    </source>
</reference>
<keyword evidence="2" id="KW-1185">Reference proteome</keyword>
<dbReference type="InterPro" id="IPR027417">
    <property type="entry name" value="P-loop_NTPase"/>
</dbReference>
<dbReference type="GO" id="GO:0005815">
    <property type="term" value="C:microtubule organizing center"/>
    <property type="evidence" value="ECO:0007669"/>
    <property type="project" value="TreeGrafter"/>
</dbReference>
<dbReference type="Proteomes" id="UP001362999">
    <property type="component" value="Unassembled WGS sequence"/>
</dbReference>
<evidence type="ECO:0000313" key="1">
    <source>
        <dbReference type="EMBL" id="KAK7064134.1"/>
    </source>
</evidence>
<dbReference type="Gene3D" id="3.40.50.300">
    <property type="entry name" value="P-loop containing nucleotide triphosphate hydrolases"/>
    <property type="match status" value="1"/>
</dbReference>
<dbReference type="GO" id="GO:0000400">
    <property type="term" value="F:four-way junction DNA binding"/>
    <property type="evidence" value="ECO:0007669"/>
    <property type="project" value="TreeGrafter"/>
</dbReference>
<protein>
    <recommendedName>
        <fullName evidence="3">RecA family profile 1 domain-containing protein</fullName>
    </recommendedName>
</protein>
<dbReference type="AlphaFoldDB" id="A0AAW0EGR5"/>
<comment type="caution">
    <text evidence="1">The sequence shown here is derived from an EMBL/GenBank/DDBJ whole genome shotgun (WGS) entry which is preliminary data.</text>
</comment>
<gene>
    <name evidence="1" type="ORF">R3P38DRAFT_2822645</name>
</gene>
<dbReference type="InterPro" id="IPR030547">
    <property type="entry name" value="XRCC2"/>
</dbReference>
<organism evidence="1 2">
    <name type="scientific">Favolaschia claudopus</name>
    <dbReference type="NCBI Taxonomy" id="2862362"/>
    <lineage>
        <taxon>Eukaryota</taxon>
        <taxon>Fungi</taxon>
        <taxon>Dikarya</taxon>
        <taxon>Basidiomycota</taxon>
        <taxon>Agaricomycotina</taxon>
        <taxon>Agaricomycetes</taxon>
        <taxon>Agaricomycetidae</taxon>
        <taxon>Agaricales</taxon>
        <taxon>Marasmiineae</taxon>
        <taxon>Mycenaceae</taxon>
        <taxon>Favolaschia</taxon>
    </lineage>
</organism>
<dbReference type="GO" id="GO:0033063">
    <property type="term" value="C:Rad51B-Rad51C-Rad51D-XRCC2 complex"/>
    <property type="evidence" value="ECO:0007669"/>
    <property type="project" value="InterPro"/>
</dbReference>
<dbReference type="PANTHER" id="PTHR46644:SF2">
    <property type="entry name" value="DNA REPAIR PROTEIN XRCC2"/>
    <property type="match status" value="1"/>
</dbReference>
<sequence>MLDDIPAESLFSLLTTVRTAVPPPPAVPTIVSQYSDDGLQGDISVPHVDFMSQSHWGDVLELQGPSGSGKSQILYILLAVCIAPSSLGGWQKAAVLFDTEGTFESRNFHRVLLSRLVRAAARLHTWSDEAQLQLLADTALHKLHVFRPVSTAQLAASVHNLPAYQKAHMPDADIGLVAIDSMSTFYWSDRFSAEQLRPLNLANTTPLQHVIAALQNFRLSHNPITVLTNWALTVDNSNGTTAPPLYKQHLPSFPSLTSTATPFPLTHHITLDLTSVPPLHNDPSLTLPTADNTSKVTGYIRRPGNSQPAKLMVDIVHTLSHDALHRES</sequence>
<evidence type="ECO:0008006" key="3">
    <source>
        <dbReference type="Google" id="ProtNLM"/>
    </source>
</evidence>
<dbReference type="SUPFAM" id="SSF52540">
    <property type="entry name" value="P-loop containing nucleoside triphosphate hydrolases"/>
    <property type="match status" value="1"/>
</dbReference>